<keyword evidence="5" id="KW-1185">Reference proteome</keyword>
<protein>
    <submittedName>
        <fullName evidence="4">IS110 family transposase</fullName>
    </submittedName>
</protein>
<accession>A0ABT7MIC5</accession>
<evidence type="ECO:0000313" key="5">
    <source>
        <dbReference type="Proteomes" id="UP001231924"/>
    </source>
</evidence>
<dbReference type="NCBIfam" id="NF033542">
    <property type="entry name" value="transpos_IS110"/>
    <property type="match status" value="1"/>
</dbReference>
<dbReference type="Pfam" id="PF01548">
    <property type="entry name" value="DEDD_Tnp_IS110"/>
    <property type="match status" value="1"/>
</dbReference>
<reference evidence="4 5" key="1">
    <citation type="submission" date="2023-06" db="EMBL/GenBank/DDBJ databases">
        <title>Actinomycetospora Odt1-22.</title>
        <authorList>
            <person name="Supong K."/>
        </authorList>
    </citation>
    <scope>NUCLEOTIDE SEQUENCE [LARGE SCALE GENOMIC DNA]</scope>
    <source>
        <strain evidence="4 5">Odt1-22</strain>
    </source>
</reference>
<dbReference type="PANTHER" id="PTHR33055">
    <property type="entry name" value="TRANSPOSASE FOR INSERTION SEQUENCE ELEMENT IS1111A"/>
    <property type="match status" value="1"/>
</dbReference>
<comment type="caution">
    <text evidence="4">The sequence shown here is derived from an EMBL/GenBank/DDBJ whole genome shotgun (WGS) entry which is preliminary data.</text>
</comment>
<dbReference type="RefSeq" id="WP_286057040.1">
    <property type="nucleotide sequence ID" value="NZ_JASVWF010000011.1"/>
</dbReference>
<dbReference type="Pfam" id="PF02371">
    <property type="entry name" value="Transposase_20"/>
    <property type="match status" value="1"/>
</dbReference>
<evidence type="ECO:0000259" key="3">
    <source>
        <dbReference type="Pfam" id="PF02371"/>
    </source>
</evidence>
<proteinExistence type="predicted"/>
<organism evidence="4 5">
    <name type="scientific">Actinomycetospora termitidis</name>
    <dbReference type="NCBI Taxonomy" id="3053470"/>
    <lineage>
        <taxon>Bacteria</taxon>
        <taxon>Bacillati</taxon>
        <taxon>Actinomycetota</taxon>
        <taxon>Actinomycetes</taxon>
        <taxon>Pseudonocardiales</taxon>
        <taxon>Pseudonocardiaceae</taxon>
        <taxon>Actinomycetospora</taxon>
    </lineage>
</organism>
<feature type="region of interest" description="Disordered" evidence="1">
    <location>
        <begin position="417"/>
        <end position="461"/>
    </location>
</feature>
<sequence length="461" mass="50120">MRELRLGIDVACREDHRAALADETGALLWTNRRFQTGSEELEAVWRAVEAVRADHGDAPVVVVMEPTRNAWVALAAWLRHRGAQVRLVPPEQSADLRKYYNKHAKTDRLDCELLARIPLLHPGGLVATPGLGPAEALRRAVGRRAGLVARRTASLQRLDALLELLGPAWTAALGTDPGKAACSVLERYSDPHALLRLGRARLTRLLIRTSRGAWREDKADALLAAARATLSLWPEGAIDFAELAEDIAAETRLLRGLDDEIDHVDDRIAVAYQHADPTGILASVPGLGPVLAAAILGRLGDPSRFRDLAAVRAYTGLVPRISQSGTSETHQGPTKAGDHVLRWSLFIAADHARKTDPGLAARYQRLRDRGKHHNSALCTLAAVLVTRIAACWRSGKHYRLHDLDGREISDPEGRALASRINTEATQARARTTTGTGRRSKESHSAPSTGPSKTHSTTRPAA</sequence>
<evidence type="ECO:0000313" key="4">
    <source>
        <dbReference type="EMBL" id="MDL5160428.1"/>
    </source>
</evidence>
<dbReference type="PANTHER" id="PTHR33055:SF3">
    <property type="entry name" value="PUTATIVE TRANSPOSASE FOR IS117-RELATED"/>
    <property type="match status" value="1"/>
</dbReference>
<dbReference type="InterPro" id="IPR003346">
    <property type="entry name" value="Transposase_20"/>
</dbReference>
<dbReference type="InterPro" id="IPR002525">
    <property type="entry name" value="Transp_IS110-like_N"/>
</dbReference>
<feature type="compositionally biased region" description="Polar residues" evidence="1">
    <location>
        <begin position="444"/>
        <end position="461"/>
    </location>
</feature>
<name>A0ABT7MIC5_9PSEU</name>
<gene>
    <name evidence="4" type="ORF">QRT03_30985</name>
</gene>
<evidence type="ECO:0000256" key="1">
    <source>
        <dbReference type="SAM" id="MobiDB-lite"/>
    </source>
</evidence>
<dbReference type="Proteomes" id="UP001231924">
    <property type="component" value="Unassembled WGS sequence"/>
</dbReference>
<dbReference type="InterPro" id="IPR047650">
    <property type="entry name" value="Transpos_IS110"/>
</dbReference>
<feature type="compositionally biased region" description="Low complexity" evidence="1">
    <location>
        <begin position="427"/>
        <end position="436"/>
    </location>
</feature>
<feature type="domain" description="Transposase IS110-like N-terminal" evidence="2">
    <location>
        <begin position="6"/>
        <end position="166"/>
    </location>
</feature>
<dbReference type="EMBL" id="JASVWF010000011">
    <property type="protein sequence ID" value="MDL5160428.1"/>
    <property type="molecule type" value="Genomic_DNA"/>
</dbReference>
<evidence type="ECO:0000259" key="2">
    <source>
        <dbReference type="Pfam" id="PF01548"/>
    </source>
</evidence>
<feature type="domain" description="Transposase IS116/IS110/IS902 C-terminal" evidence="3">
    <location>
        <begin position="280"/>
        <end position="364"/>
    </location>
</feature>